<protein>
    <submittedName>
        <fullName evidence="3">Uncharacterized protein</fullName>
    </submittedName>
</protein>
<keyword evidence="2" id="KW-0472">Membrane</keyword>
<gene>
    <name evidence="3" type="ORF">MCOR_27784</name>
</gene>
<feature type="compositionally biased region" description="Low complexity" evidence="1">
    <location>
        <begin position="193"/>
        <end position="209"/>
    </location>
</feature>
<evidence type="ECO:0000313" key="4">
    <source>
        <dbReference type="Proteomes" id="UP000507470"/>
    </source>
</evidence>
<reference evidence="3 4" key="1">
    <citation type="submission" date="2020-06" db="EMBL/GenBank/DDBJ databases">
        <authorList>
            <person name="Li R."/>
            <person name="Bekaert M."/>
        </authorList>
    </citation>
    <scope>NUCLEOTIDE SEQUENCE [LARGE SCALE GENOMIC DNA]</scope>
    <source>
        <strain evidence="4">wild</strain>
    </source>
</reference>
<sequence>MENIKRILSAFAILNVLPGISCEDDAFTGVVAASTVAGVLFCLVILVAVIFAIWRDAYKKIQLKRGRFKVPRAWLEQERLAKTEKRKRIKRQMKEQMKQKHAIKDKQNGGLDMEMNYLHRTRPQIPGSWRGEVRHPNGYIVKEVPTLQRTVVLDNQQIVVDVVDNDSALWQRGHNPSGIRYSSLTNPSTAVPVSSRSDGDSSSVSSTSTARVKDKEKTPSVYIEAEVIEATIDFTNDGAIGDERELQERVTAF</sequence>
<feature type="region of interest" description="Disordered" evidence="1">
    <location>
        <begin position="175"/>
        <end position="216"/>
    </location>
</feature>
<dbReference type="AlphaFoldDB" id="A0A6J8CCW7"/>
<dbReference type="OrthoDB" id="6116251at2759"/>
<keyword evidence="2" id="KW-1133">Transmembrane helix</keyword>
<evidence type="ECO:0000256" key="2">
    <source>
        <dbReference type="SAM" id="Phobius"/>
    </source>
</evidence>
<organism evidence="3 4">
    <name type="scientific">Mytilus coruscus</name>
    <name type="common">Sea mussel</name>
    <dbReference type="NCBI Taxonomy" id="42192"/>
    <lineage>
        <taxon>Eukaryota</taxon>
        <taxon>Metazoa</taxon>
        <taxon>Spiralia</taxon>
        <taxon>Lophotrochozoa</taxon>
        <taxon>Mollusca</taxon>
        <taxon>Bivalvia</taxon>
        <taxon>Autobranchia</taxon>
        <taxon>Pteriomorphia</taxon>
        <taxon>Mytilida</taxon>
        <taxon>Mytiloidea</taxon>
        <taxon>Mytilidae</taxon>
        <taxon>Mytilinae</taxon>
        <taxon>Mytilus</taxon>
    </lineage>
</organism>
<evidence type="ECO:0000256" key="1">
    <source>
        <dbReference type="SAM" id="MobiDB-lite"/>
    </source>
</evidence>
<dbReference type="Proteomes" id="UP000507470">
    <property type="component" value="Unassembled WGS sequence"/>
</dbReference>
<keyword evidence="4" id="KW-1185">Reference proteome</keyword>
<proteinExistence type="predicted"/>
<name>A0A6J8CCW7_MYTCO</name>
<feature type="compositionally biased region" description="Polar residues" evidence="1">
    <location>
        <begin position="180"/>
        <end position="192"/>
    </location>
</feature>
<accession>A0A6J8CCW7</accession>
<keyword evidence="2" id="KW-0812">Transmembrane</keyword>
<evidence type="ECO:0000313" key="3">
    <source>
        <dbReference type="EMBL" id="CAC5392880.1"/>
    </source>
</evidence>
<feature type="transmembrane region" description="Helical" evidence="2">
    <location>
        <begin position="32"/>
        <end position="54"/>
    </location>
</feature>
<dbReference type="EMBL" id="CACVKT020005076">
    <property type="protein sequence ID" value="CAC5392880.1"/>
    <property type="molecule type" value="Genomic_DNA"/>
</dbReference>